<keyword evidence="3" id="KW-0813">Transport</keyword>
<keyword evidence="8 9" id="KW-0472">Membrane</keyword>
<proteinExistence type="inferred from homology"/>
<keyword evidence="6 9" id="KW-1133">Transmembrane helix</keyword>
<organism evidence="10">
    <name type="scientific">Fibrocapsa japonica</name>
    <dbReference type="NCBI Taxonomy" id="94617"/>
    <lineage>
        <taxon>Eukaryota</taxon>
        <taxon>Sar</taxon>
        <taxon>Stramenopiles</taxon>
        <taxon>Ochrophyta</taxon>
        <taxon>Raphidophyceae</taxon>
        <taxon>Chattonellales</taxon>
        <taxon>Chattonellaceae</taxon>
        <taxon>Fibrocapsa</taxon>
    </lineage>
</organism>
<evidence type="ECO:0000256" key="7">
    <source>
        <dbReference type="ARBA" id="ARBA00023128"/>
    </source>
</evidence>
<dbReference type="GO" id="GO:0005743">
    <property type="term" value="C:mitochondrial inner membrane"/>
    <property type="evidence" value="ECO:0007669"/>
    <property type="project" value="TreeGrafter"/>
</dbReference>
<dbReference type="GO" id="GO:0015075">
    <property type="term" value="F:monoatomic ion transmembrane transporter activity"/>
    <property type="evidence" value="ECO:0007669"/>
    <property type="project" value="InterPro"/>
</dbReference>
<dbReference type="EMBL" id="HBHR01015962">
    <property type="protein sequence ID" value="CAD9867307.1"/>
    <property type="molecule type" value="Transcribed_RNA"/>
</dbReference>
<evidence type="ECO:0000256" key="8">
    <source>
        <dbReference type="ARBA" id="ARBA00023136"/>
    </source>
</evidence>
<reference evidence="10" key="1">
    <citation type="submission" date="2021-01" db="EMBL/GenBank/DDBJ databases">
        <authorList>
            <person name="Corre E."/>
            <person name="Pelletier E."/>
            <person name="Niang G."/>
            <person name="Scheremetjew M."/>
            <person name="Finn R."/>
            <person name="Kale V."/>
            <person name="Holt S."/>
            <person name="Cochrane G."/>
            <person name="Meng A."/>
            <person name="Brown T."/>
            <person name="Cohen L."/>
        </authorList>
    </citation>
    <scope>NUCLEOTIDE SEQUENCE</scope>
    <source>
        <strain evidence="10">CCMP1661</strain>
    </source>
</reference>
<name>A0A7S2V1M8_9STRA</name>
<dbReference type="GO" id="GO:1990542">
    <property type="term" value="P:mitochondrial transmembrane transport"/>
    <property type="evidence" value="ECO:0007669"/>
    <property type="project" value="TreeGrafter"/>
</dbReference>
<comment type="similarity">
    <text evidence="2">Belongs to the sideroflexin family.</text>
</comment>
<feature type="transmembrane region" description="Helical" evidence="9">
    <location>
        <begin position="265"/>
        <end position="289"/>
    </location>
</feature>
<comment type="subcellular location">
    <subcellularLocation>
        <location evidence="1">Mitochondrion membrane</location>
        <topology evidence="1">Multi-pass membrane protein</topology>
    </subcellularLocation>
</comment>
<dbReference type="PANTHER" id="PTHR11153">
    <property type="entry name" value="SIDEROFLEXIN"/>
    <property type="match status" value="1"/>
</dbReference>
<accession>A0A7S2V1M8</accession>
<evidence type="ECO:0000256" key="9">
    <source>
        <dbReference type="SAM" id="Phobius"/>
    </source>
</evidence>
<keyword evidence="5" id="KW-0029">Amino-acid transport</keyword>
<dbReference type="PANTHER" id="PTHR11153:SF6">
    <property type="entry name" value="SIDEROFLEXIN-5"/>
    <property type="match status" value="1"/>
</dbReference>
<keyword evidence="7" id="KW-0496">Mitochondrion</keyword>
<dbReference type="InterPro" id="IPR004686">
    <property type="entry name" value="Mtc"/>
</dbReference>
<evidence type="ECO:0000256" key="6">
    <source>
        <dbReference type="ARBA" id="ARBA00022989"/>
    </source>
</evidence>
<dbReference type="GO" id="GO:0006865">
    <property type="term" value="P:amino acid transport"/>
    <property type="evidence" value="ECO:0007669"/>
    <property type="project" value="UniProtKB-KW"/>
</dbReference>
<protein>
    <recommendedName>
        <fullName evidence="11">Sidoreflexin</fullName>
    </recommendedName>
</protein>
<feature type="transmembrane region" description="Helical" evidence="9">
    <location>
        <begin position="231"/>
        <end position="253"/>
    </location>
</feature>
<gene>
    <name evidence="10" type="ORF">FJAP1339_LOCUS7990</name>
</gene>
<evidence type="ECO:0000256" key="2">
    <source>
        <dbReference type="ARBA" id="ARBA00005974"/>
    </source>
</evidence>
<dbReference type="Pfam" id="PF03820">
    <property type="entry name" value="SFXNs"/>
    <property type="match status" value="1"/>
</dbReference>
<evidence type="ECO:0000256" key="5">
    <source>
        <dbReference type="ARBA" id="ARBA00022970"/>
    </source>
</evidence>
<sequence>MACTTFSLSKPKYDQSSYTGRLKGILSMVDPFLLTVPQSQLTKYADVLERYRKTGVKEHSDEYLWEARRCLEAAYHPVTGETIALPFRIAAFIPMNVPICFAMLSARTTPAILFSHWINQTLNSGINYSYRSGADMKTSDILASYTLAIGTSCGMAFGLNKLAASRAPSPSGAPSLAAIAVPYLATVSAGAANLLFTRRKELEEGVTVSDHTGKEVGVSTLAARQCVSQTFFSRVALVPIPILLVPPLIKRALQKVGVFPKSPKAAIVAELGIITSILAIAAPSALALFPSTIELDVNTLENEFHHLVDDKGKKVTKLFANKGL</sequence>
<dbReference type="AlphaFoldDB" id="A0A7S2V1M8"/>
<keyword evidence="4 9" id="KW-0812">Transmembrane</keyword>
<evidence type="ECO:0000256" key="3">
    <source>
        <dbReference type="ARBA" id="ARBA00022448"/>
    </source>
</evidence>
<evidence type="ECO:0000313" key="10">
    <source>
        <dbReference type="EMBL" id="CAD9867307.1"/>
    </source>
</evidence>
<evidence type="ECO:0000256" key="4">
    <source>
        <dbReference type="ARBA" id="ARBA00022692"/>
    </source>
</evidence>
<evidence type="ECO:0008006" key="11">
    <source>
        <dbReference type="Google" id="ProtNLM"/>
    </source>
</evidence>
<evidence type="ECO:0000256" key="1">
    <source>
        <dbReference type="ARBA" id="ARBA00004225"/>
    </source>
</evidence>